<protein>
    <submittedName>
        <fullName evidence="2">Uncharacterized protein</fullName>
    </submittedName>
</protein>
<feature type="compositionally biased region" description="Gly residues" evidence="1">
    <location>
        <begin position="155"/>
        <end position="221"/>
    </location>
</feature>
<name>A0A6A6FQH7_9PEZI</name>
<feature type="region of interest" description="Disordered" evidence="1">
    <location>
        <begin position="30"/>
        <end position="75"/>
    </location>
</feature>
<feature type="region of interest" description="Disordered" evidence="1">
    <location>
        <begin position="122"/>
        <end position="221"/>
    </location>
</feature>
<feature type="compositionally biased region" description="Pro residues" evidence="1">
    <location>
        <begin position="129"/>
        <end position="144"/>
    </location>
</feature>
<evidence type="ECO:0000256" key="1">
    <source>
        <dbReference type="SAM" id="MobiDB-lite"/>
    </source>
</evidence>
<evidence type="ECO:0000313" key="2">
    <source>
        <dbReference type="EMBL" id="KAF2215712.1"/>
    </source>
</evidence>
<accession>A0A6A6FQH7</accession>
<dbReference type="Proteomes" id="UP000799539">
    <property type="component" value="Unassembled WGS sequence"/>
</dbReference>
<sequence length="221" mass="22308">MPVFNQVHKSMLLPGVKFNDPVLDYHDVEQTRQKAERSGRSHGGVQLSQNGDRSDGRRINYAARDNGNSGYDNRNGGGYGGGGHGFGANGGYGRNGPPAAADPYAGQAAAAFQNLPPHLAAQAAQHGYAPPPGAGPPRGYPPQQPQYGYPSAQHGYGGGGGRGGGGGGAGGGGGYGGGRGGYDNRGRGGYGYDNRSGGGYNSGSGYQGYQGGGGRGNGRRY</sequence>
<proteinExistence type="predicted"/>
<reference evidence="2" key="1">
    <citation type="journal article" date="2020" name="Stud. Mycol.">
        <title>101 Dothideomycetes genomes: a test case for predicting lifestyles and emergence of pathogens.</title>
        <authorList>
            <person name="Haridas S."/>
            <person name="Albert R."/>
            <person name="Binder M."/>
            <person name="Bloem J."/>
            <person name="Labutti K."/>
            <person name="Salamov A."/>
            <person name="Andreopoulos B."/>
            <person name="Baker S."/>
            <person name="Barry K."/>
            <person name="Bills G."/>
            <person name="Bluhm B."/>
            <person name="Cannon C."/>
            <person name="Castanera R."/>
            <person name="Culley D."/>
            <person name="Daum C."/>
            <person name="Ezra D."/>
            <person name="Gonzalez J."/>
            <person name="Henrissat B."/>
            <person name="Kuo A."/>
            <person name="Liang C."/>
            <person name="Lipzen A."/>
            <person name="Lutzoni F."/>
            <person name="Magnuson J."/>
            <person name="Mondo S."/>
            <person name="Nolan M."/>
            <person name="Ohm R."/>
            <person name="Pangilinan J."/>
            <person name="Park H.-J."/>
            <person name="Ramirez L."/>
            <person name="Alfaro M."/>
            <person name="Sun H."/>
            <person name="Tritt A."/>
            <person name="Yoshinaga Y."/>
            <person name="Zwiers L.-H."/>
            <person name="Turgeon B."/>
            <person name="Goodwin S."/>
            <person name="Spatafora J."/>
            <person name="Crous P."/>
            <person name="Grigoriev I."/>
        </authorList>
    </citation>
    <scope>NUCLEOTIDE SEQUENCE</scope>
    <source>
        <strain evidence="2">SCOH1-5</strain>
    </source>
</reference>
<dbReference type="OrthoDB" id="372487at2759"/>
<evidence type="ECO:0000313" key="3">
    <source>
        <dbReference type="Proteomes" id="UP000799539"/>
    </source>
</evidence>
<dbReference type="EMBL" id="ML992665">
    <property type="protein sequence ID" value="KAF2215712.1"/>
    <property type="molecule type" value="Genomic_DNA"/>
</dbReference>
<feature type="compositionally biased region" description="Basic and acidic residues" evidence="1">
    <location>
        <begin position="30"/>
        <end position="39"/>
    </location>
</feature>
<gene>
    <name evidence="2" type="ORF">CERZMDRAFT_89975</name>
</gene>
<keyword evidence="3" id="KW-1185">Reference proteome</keyword>
<organism evidence="2 3">
    <name type="scientific">Cercospora zeae-maydis SCOH1-5</name>
    <dbReference type="NCBI Taxonomy" id="717836"/>
    <lineage>
        <taxon>Eukaryota</taxon>
        <taxon>Fungi</taxon>
        <taxon>Dikarya</taxon>
        <taxon>Ascomycota</taxon>
        <taxon>Pezizomycotina</taxon>
        <taxon>Dothideomycetes</taxon>
        <taxon>Dothideomycetidae</taxon>
        <taxon>Mycosphaerellales</taxon>
        <taxon>Mycosphaerellaceae</taxon>
        <taxon>Cercospora</taxon>
    </lineage>
</organism>
<dbReference type="PRINTS" id="PR01228">
    <property type="entry name" value="EGGSHELL"/>
</dbReference>
<dbReference type="AlphaFoldDB" id="A0A6A6FQH7"/>